<keyword evidence="1" id="KW-0813">Transport</keyword>
<protein>
    <submittedName>
        <fullName evidence="2">CusB/HlyD membrane fusion family barrel-sandwich protein</fullName>
    </submittedName>
</protein>
<dbReference type="RefSeq" id="WP_130419752.1">
    <property type="nucleotide sequence ID" value="NZ_SHKW01000001.1"/>
</dbReference>
<dbReference type="GO" id="GO:0030313">
    <property type="term" value="C:cell envelope"/>
    <property type="evidence" value="ECO:0007669"/>
    <property type="project" value="TreeGrafter"/>
</dbReference>
<name>A0A4Q7YXP8_9BACT</name>
<dbReference type="GO" id="GO:0060003">
    <property type="term" value="P:copper ion export"/>
    <property type="evidence" value="ECO:0007669"/>
    <property type="project" value="TreeGrafter"/>
</dbReference>
<dbReference type="EMBL" id="SHKW01000001">
    <property type="protein sequence ID" value="RZU41923.1"/>
    <property type="molecule type" value="Genomic_DNA"/>
</dbReference>
<evidence type="ECO:0000313" key="2">
    <source>
        <dbReference type="EMBL" id="RZU41923.1"/>
    </source>
</evidence>
<dbReference type="InterPro" id="IPR051909">
    <property type="entry name" value="MFP_Cation_Efflux"/>
</dbReference>
<keyword evidence="3" id="KW-1185">Reference proteome</keyword>
<accession>A0A4Q7YXP8</accession>
<comment type="caution">
    <text evidence="2">The sequence shown here is derived from an EMBL/GenBank/DDBJ whole genome shotgun (WGS) entry which is preliminary data.</text>
</comment>
<dbReference type="Proteomes" id="UP000292958">
    <property type="component" value="Unassembled WGS sequence"/>
</dbReference>
<evidence type="ECO:0000256" key="1">
    <source>
        <dbReference type="ARBA" id="ARBA00022448"/>
    </source>
</evidence>
<reference evidence="2 3" key="1">
    <citation type="submission" date="2019-02" db="EMBL/GenBank/DDBJ databases">
        <title>Genomic Encyclopedia of Archaeal and Bacterial Type Strains, Phase II (KMG-II): from individual species to whole genera.</title>
        <authorList>
            <person name="Goeker M."/>
        </authorList>
    </citation>
    <scope>NUCLEOTIDE SEQUENCE [LARGE SCALE GENOMIC DNA]</scope>
    <source>
        <strain evidence="2 3">DSM 18101</strain>
    </source>
</reference>
<dbReference type="Gene3D" id="2.40.50.100">
    <property type="match status" value="1"/>
</dbReference>
<gene>
    <name evidence="2" type="ORF">BDD14_3465</name>
</gene>
<dbReference type="SUPFAM" id="SSF111369">
    <property type="entry name" value="HlyD-like secretion proteins"/>
    <property type="match status" value="1"/>
</dbReference>
<dbReference type="GO" id="GO:0015679">
    <property type="term" value="P:plasma membrane copper ion transport"/>
    <property type="evidence" value="ECO:0007669"/>
    <property type="project" value="TreeGrafter"/>
</dbReference>
<dbReference type="Gene3D" id="1.10.287.470">
    <property type="entry name" value="Helix hairpin bin"/>
    <property type="match status" value="1"/>
</dbReference>
<organism evidence="2 3">
    <name type="scientific">Edaphobacter modestus</name>
    <dbReference type="NCBI Taxonomy" id="388466"/>
    <lineage>
        <taxon>Bacteria</taxon>
        <taxon>Pseudomonadati</taxon>
        <taxon>Acidobacteriota</taxon>
        <taxon>Terriglobia</taxon>
        <taxon>Terriglobales</taxon>
        <taxon>Acidobacteriaceae</taxon>
        <taxon>Edaphobacter</taxon>
    </lineage>
</organism>
<dbReference type="Gene3D" id="2.40.30.170">
    <property type="match status" value="1"/>
</dbReference>
<sequence length="419" mass="45235">MDIQRPDIKRKKIRRQWIAGGVGLLALTVAALSVSKLKPAAPTVDRATVWTDVVKQGPLLRQVRGPGSLVPREDRIRLIPAETEATVVRIRVLPGAKVEPNTVLMDLVDPTVQQELLDAQLQLKAAQTELTNIKAKLESDLMTQKAGAATVRADYNQAKLQAQTDKSLYDLGVISGLTYNASKGKADELTTRDGIEKQRLVVNEKAIETQVAVQETKVAQSQAMLALKQRQQDALNVKAGISGVLSDLPHQVGEHVAPGTTLAKVIQLDQLKASLKIAETQARDIQIGQPSEVDTHNGVIEGKVMRIDPAVVNGTVTVDVELQGALPLGARPDLSVDGTIDLDRMANVLYVGRPAFGNENSTISLFKLSPDGKTAVRVPVKVGKASVNAIQVIEGLQNGNTVILSDMSRWDSTDRIRLE</sequence>
<dbReference type="OrthoDB" id="9806939at2"/>
<dbReference type="PANTHER" id="PTHR30097">
    <property type="entry name" value="CATION EFFLUX SYSTEM PROTEIN CUSB"/>
    <property type="match status" value="1"/>
</dbReference>
<dbReference type="Gene3D" id="2.40.420.20">
    <property type="match status" value="1"/>
</dbReference>
<dbReference type="AlphaFoldDB" id="A0A4Q7YXP8"/>
<proteinExistence type="predicted"/>
<evidence type="ECO:0000313" key="3">
    <source>
        <dbReference type="Proteomes" id="UP000292958"/>
    </source>
</evidence>
<dbReference type="PANTHER" id="PTHR30097:SF4">
    <property type="entry name" value="SLR6042 PROTEIN"/>
    <property type="match status" value="1"/>
</dbReference>